<dbReference type="RefSeq" id="WP_407033197.1">
    <property type="nucleotide sequence ID" value="NZ_JAQGEF010000058.1"/>
</dbReference>
<proteinExistence type="predicted"/>
<comment type="caution">
    <text evidence="2">The sequence shown here is derived from an EMBL/GenBank/DDBJ whole genome shotgun (WGS) entry which is preliminary data.</text>
</comment>
<dbReference type="Proteomes" id="UP001210231">
    <property type="component" value="Unassembled WGS sequence"/>
</dbReference>
<dbReference type="Gene3D" id="2.60.40.10">
    <property type="entry name" value="Immunoglobulins"/>
    <property type="match status" value="1"/>
</dbReference>
<sequence>TFQIQNPVTGAVYTWYSAATGGTPLTTGTSFSPTNITGPTTYYVSANLNGCDIAQRVSVSAFIKPAIIAPVAVADSVGVRAVKFTWAAVANALGYQVSTDNGATWITPSSGTNGLSHIVSGLNPSQQVSLIVRALGECQNMNSQAVSATTYTDVVFVPNSFTPNGDGTNDVLKVYGNEIKTLRFLVFNQWGQKVFETTNVQGGWDGKQDGKLQPSGVYMYVATIGLLSGEEITKKGSVNLIR</sequence>
<name>A0ABT4UQ00_9BACT</name>
<dbReference type="NCBIfam" id="TIGR04131">
    <property type="entry name" value="Bac_Flav_CTERM"/>
    <property type="match status" value="1"/>
</dbReference>
<reference evidence="2 3" key="1">
    <citation type="submission" date="2022-12" db="EMBL/GenBank/DDBJ databases">
        <title>Chitinophagaceae gen. sp. nov., a new member of the family Chitinophagaceae, isolated from soil in a chemical factory.</title>
        <authorList>
            <person name="Ke Z."/>
        </authorList>
    </citation>
    <scope>NUCLEOTIDE SEQUENCE [LARGE SCALE GENOMIC DNA]</scope>
    <source>
        <strain evidence="2 3">LY-5</strain>
    </source>
</reference>
<feature type="non-terminal residue" evidence="2">
    <location>
        <position position="1"/>
    </location>
</feature>
<gene>
    <name evidence="2" type="ORF">O3P16_18835</name>
</gene>
<dbReference type="EMBL" id="JAQGEF010000058">
    <property type="protein sequence ID" value="MDA3616868.1"/>
    <property type="molecule type" value="Genomic_DNA"/>
</dbReference>
<evidence type="ECO:0000313" key="2">
    <source>
        <dbReference type="EMBL" id="MDA3616868.1"/>
    </source>
</evidence>
<feature type="domain" description="Ig-like" evidence="1">
    <location>
        <begin position="1"/>
        <end position="65"/>
    </location>
</feature>
<dbReference type="Pfam" id="PF19081">
    <property type="entry name" value="Ig_7"/>
    <property type="match status" value="1"/>
</dbReference>
<protein>
    <submittedName>
        <fullName evidence="2">Gliding motility-associated C-terminal domain-containing protein</fullName>
    </submittedName>
</protein>
<evidence type="ECO:0000259" key="1">
    <source>
        <dbReference type="Pfam" id="PF19081"/>
    </source>
</evidence>
<accession>A0ABT4UQ00</accession>
<dbReference type="Pfam" id="PF13585">
    <property type="entry name" value="CHU_C"/>
    <property type="match status" value="1"/>
</dbReference>
<dbReference type="InterPro" id="IPR026341">
    <property type="entry name" value="T9SS_type_B"/>
</dbReference>
<evidence type="ECO:0000313" key="3">
    <source>
        <dbReference type="Proteomes" id="UP001210231"/>
    </source>
</evidence>
<keyword evidence="3" id="KW-1185">Reference proteome</keyword>
<dbReference type="InterPro" id="IPR044023">
    <property type="entry name" value="Ig_7"/>
</dbReference>
<dbReference type="InterPro" id="IPR013783">
    <property type="entry name" value="Ig-like_fold"/>
</dbReference>
<organism evidence="2 3">
    <name type="scientific">Polluticaenibacter yanchengensis</name>
    <dbReference type="NCBI Taxonomy" id="3014562"/>
    <lineage>
        <taxon>Bacteria</taxon>
        <taxon>Pseudomonadati</taxon>
        <taxon>Bacteroidota</taxon>
        <taxon>Chitinophagia</taxon>
        <taxon>Chitinophagales</taxon>
        <taxon>Chitinophagaceae</taxon>
        <taxon>Polluticaenibacter</taxon>
    </lineage>
</organism>